<comment type="caution">
    <text evidence="3">The sequence shown here is derived from an EMBL/GenBank/DDBJ whole genome shotgun (WGS) entry which is preliminary data.</text>
</comment>
<dbReference type="Proteomes" id="UP001165289">
    <property type="component" value="Unassembled WGS sequence"/>
</dbReference>
<feature type="transmembrane region" description="Helical" evidence="2">
    <location>
        <begin position="462"/>
        <end position="486"/>
    </location>
</feature>
<gene>
    <name evidence="3" type="ORF">LOD99_13121</name>
</gene>
<feature type="transmembrane region" description="Helical" evidence="2">
    <location>
        <begin position="144"/>
        <end position="166"/>
    </location>
</feature>
<proteinExistence type="predicted"/>
<feature type="transmembrane region" description="Helical" evidence="2">
    <location>
        <begin position="381"/>
        <end position="401"/>
    </location>
</feature>
<sequence>MELECKCKESKKVLTDESSKKMKWRKRVYLNLKSLFRNKYLLITLSTLGIVFIWILVFIPLIVRVVEIKTANRASKGGGVSNQRSSNLTNRLPPLNITFSIDTMNTTQRILCINNFIFSPNDSYCFPSCTWDPFDGEIATFKQVLFALISIAGLILGIGTLIGWVATSCIDWKKKRIMFNFQLARTSLFMVVICSILLLVINVTVDLLDRGYLFCSSGDGGEQYLPAHLNQYTSTDSSVKVVINLIGALYHYLSLCSLCWLAISFLNIFLIVFFPLKDRQKRSISVFLIECLVAFSAPLFPIILATALDSDSPYGVVYTLQQIYVFDAWLNTILHTWLYYLISGVIITLAIIIVLKLRINSINSMRMIGKCIKLTGLEKRLLAYSLVLMFVLFIIGSQLLLVNSIADSYHFLIEEYILCTTVNSPIELAFFGTNITQIVYRVNTIGDVQVCKSLLDDANSMYPSWCYMLLSILFRVFWFIPFIILIPCCSCKCFKKAPIKASTNAIHLIQKPSTLKFKAQSQSQSLENIVNSRQGNTSARNTPSPRPVQAQTHM</sequence>
<evidence type="ECO:0000313" key="3">
    <source>
        <dbReference type="EMBL" id="KAI6645862.1"/>
    </source>
</evidence>
<feature type="transmembrane region" description="Helical" evidence="2">
    <location>
        <begin position="249"/>
        <end position="274"/>
    </location>
</feature>
<protein>
    <submittedName>
        <fullName evidence="3">Uncharacterized protein</fullName>
    </submittedName>
</protein>
<feature type="transmembrane region" description="Helical" evidence="2">
    <location>
        <begin position="40"/>
        <end position="63"/>
    </location>
</feature>
<dbReference type="Gene3D" id="1.20.1070.10">
    <property type="entry name" value="Rhodopsin 7-helix transmembrane proteins"/>
    <property type="match status" value="1"/>
</dbReference>
<name>A0AAV7JAY0_9METZ</name>
<reference evidence="3 4" key="1">
    <citation type="journal article" date="2023" name="BMC Biol.">
        <title>The compact genome of the sponge Oopsacas minuta (Hexactinellida) is lacking key metazoan core genes.</title>
        <authorList>
            <person name="Santini S."/>
            <person name="Schenkelaars Q."/>
            <person name="Jourda C."/>
            <person name="Duchesne M."/>
            <person name="Belahbib H."/>
            <person name="Rocher C."/>
            <person name="Selva M."/>
            <person name="Riesgo A."/>
            <person name="Vervoort M."/>
            <person name="Leys S.P."/>
            <person name="Kodjabachian L."/>
            <person name="Le Bivic A."/>
            <person name="Borchiellini C."/>
            <person name="Claverie J.M."/>
            <person name="Renard E."/>
        </authorList>
    </citation>
    <scope>NUCLEOTIDE SEQUENCE [LARGE SCALE GENOMIC DNA]</scope>
    <source>
        <strain evidence="3">SPO-2</strain>
    </source>
</reference>
<feature type="transmembrane region" description="Helical" evidence="2">
    <location>
        <begin position="286"/>
        <end position="308"/>
    </location>
</feature>
<evidence type="ECO:0000256" key="2">
    <source>
        <dbReference type="SAM" id="Phobius"/>
    </source>
</evidence>
<feature type="transmembrane region" description="Helical" evidence="2">
    <location>
        <begin position="187"/>
        <end position="205"/>
    </location>
</feature>
<evidence type="ECO:0000313" key="4">
    <source>
        <dbReference type="Proteomes" id="UP001165289"/>
    </source>
</evidence>
<dbReference type="AlphaFoldDB" id="A0AAV7JAY0"/>
<keyword evidence="2" id="KW-1133">Transmembrane helix</keyword>
<keyword evidence="4" id="KW-1185">Reference proteome</keyword>
<keyword evidence="2" id="KW-0812">Transmembrane</keyword>
<accession>A0AAV7JAY0</accession>
<dbReference type="EMBL" id="JAKMXF010000365">
    <property type="protein sequence ID" value="KAI6645862.1"/>
    <property type="molecule type" value="Genomic_DNA"/>
</dbReference>
<feature type="transmembrane region" description="Helical" evidence="2">
    <location>
        <begin position="337"/>
        <end position="360"/>
    </location>
</feature>
<keyword evidence="2" id="KW-0472">Membrane</keyword>
<organism evidence="3 4">
    <name type="scientific">Oopsacas minuta</name>
    <dbReference type="NCBI Taxonomy" id="111878"/>
    <lineage>
        <taxon>Eukaryota</taxon>
        <taxon>Metazoa</taxon>
        <taxon>Porifera</taxon>
        <taxon>Hexactinellida</taxon>
        <taxon>Hexasterophora</taxon>
        <taxon>Lyssacinosida</taxon>
        <taxon>Leucopsacidae</taxon>
        <taxon>Oopsacas</taxon>
    </lineage>
</organism>
<evidence type="ECO:0000256" key="1">
    <source>
        <dbReference type="SAM" id="MobiDB-lite"/>
    </source>
</evidence>
<feature type="region of interest" description="Disordered" evidence="1">
    <location>
        <begin position="531"/>
        <end position="554"/>
    </location>
</feature>